<accession>A0A8S9GWY7</accession>
<gene>
    <name evidence="2" type="ORF">F2Q70_00023981</name>
</gene>
<dbReference type="EMBL" id="QGKY02001925">
    <property type="protein sequence ID" value="KAF2548477.1"/>
    <property type="molecule type" value="Genomic_DNA"/>
</dbReference>
<comment type="caution">
    <text evidence="2">The sequence shown here is derived from an EMBL/GenBank/DDBJ whole genome shotgun (WGS) entry which is preliminary data.</text>
</comment>
<dbReference type="AlphaFoldDB" id="A0A8S9GWY7"/>
<protein>
    <submittedName>
        <fullName evidence="2">Uncharacterized protein</fullName>
    </submittedName>
</protein>
<reference evidence="2" key="1">
    <citation type="submission" date="2019-12" db="EMBL/GenBank/DDBJ databases">
        <title>Genome sequencing and annotation of Brassica cretica.</title>
        <authorList>
            <person name="Studholme D.J."/>
            <person name="Sarris P.F."/>
        </authorList>
    </citation>
    <scope>NUCLEOTIDE SEQUENCE</scope>
    <source>
        <strain evidence="2">PFS-102/07</strain>
        <tissue evidence="2">Leaf</tissue>
    </source>
</reference>
<proteinExistence type="predicted"/>
<sequence length="56" mass="6254">MMEADSSNLPREVTPEQVPAPATERDEHQTRKSSYRGSDVVVSFELCLGFVALIRC</sequence>
<name>A0A8S9GWY7_BRACR</name>
<feature type="region of interest" description="Disordered" evidence="1">
    <location>
        <begin position="1"/>
        <end position="36"/>
    </location>
</feature>
<evidence type="ECO:0000313" key="2">
    <source>
        <dbReference type="EMBL" id="KAF2548477.1"/>
    </source>
</evidence>
<evidence type="ECO:0000256" key="1">
    <source>
        <dbReference type="SAM" id="MobiDB-lite"/>
    </source>
</evidence>
<organism evidence="2">
    <name type="scientific">Brassica cretica</name>
    <name type="common">Mustard</name>
    <dbReference type="NCBI Taxonomy" id="69181"/>
    <lineage>
        <taxon>Eukaryota</taxon>
        <taxon>Viridiplantae</taxon>
        <taxon>Streptophyta</taxon>
        <taxon>Embryophyta</taxon>
        <taxon>Tracheophyta</taxon>
        <taxon>Spermatophyta</taxon>
        <taxon>Magnoliopsida</taxon>
        <taxon>eudicotyledons</taxon>
        <taxon>Gunneridae</taxon>
        <taxon>Pentapetalae</taxon>
        <taxon>rosids</taxon>
        <taxon>malvids</taxon>
        <taxon>Brassicales</taxon>
        <taxon>Brassicaceae</taxon>
        <taxon>Brassiceae</taxon>
        <taxon>Brassica</taxon>
    </lineage>
</organism>